<evidence type="ECO:0000256" key="7">
    <source>
        <dbReference type="ARBA" id="ARBA00022842"/>
    </source>
</evidence>
<dbReference type="InterPro" id="IPR016188">
    <property type="entry name" value="PurM-like_N"/>
</dbReference>
<dbReference type="NCBIfam" id="TIGR00476">
    <property type="entry name" value="selD"/>
    <property type="match status" value="1"/>
</dbReference>
<dbReference type="InterPro" id="IPR004536">
    <property type="entry name" value="SPS/SelD"/>
</dbReference>
<dbReference type="FunFam" id="3.30.1330.10:FF:000003">
    <property type="entry name" value="Selenide, water dikinase"/>
    <property type="match status" value="1"/>
</dbReference>
<feature type="binding site" evidence="9">
    <location>
        <begin position="139"/>
        <end position="141"/>
    </location>
    <ligand>
        <name>ATP</name>
        <dbReference type="ChEBI" id="CHEBI:30616"/>
        <note>ligand shared between dimeric partners</note>
    </ligand>
</feature>
<organism evidence="13 14">
    <name type="scientific">Afipia felis</name>
    <name type="common">Cat scratch disease bacillus</name>
    <dbReference type="NCBI Taxonomy" id="1035"/>
    <lineage>
        <taxon>Bacteria</taxon>
        <taxon>Pseudomonadati</taxon>
        <taxon>Pseudomonadota</taxon>
        <taxon>Alphaproteobacteria</taxon>
        <taxon>Hyphomicrobiales</taxon>
        <taxon>Nitrobacteraceae</taxon>
        <taxon>Afipia</taxon>
    </lineage>
</organism>
<keyword evidence="2 9" id="KW-0808">Transferase</keyword>
<comment type="similarity">
    <text evidence="1 9">Belongs to the selenophosphate synthase 1 family. Class I subfamily.</text>
</comment>
<dbReference type="EMBL" id="UIGB01000001">
    <property type="protein sequence ID" value="SUU86432.1"/>
    <property type="molecule type" value="Genomic_DNA"/>
</dbReference>
<dbReference type="InterPro" id="IPR036676">
    <property type="entry name" value="PurM-like_C_sf"/>
</dbReference>
<dbReference type="SUPFAM" id="SSF55326">
    <property type="entry name" value="PurM N-terminal domain-like"/>
    <property type="match status" value="1"/>
</dbReference>
<dbReference type="Pfam" id="PF02769">
    <property type="entry name" value="AIRS_C"/>
    <property type="match status" value="1"/>
</dbReference>
<evidence type="ECO:0000256" key="2">
    <source>
        <dbReference type="ARBA" id="ARBA00022679"/>
    </source>
</evidence>
<dbReference type="GO" id="GO:0005737">
    <property type="term" value="C:cytoplasm"/>
    <property type="evidence" value="ECO:0007669"/>
    <property type="project" value="TreeGrafter"/>
</dbReference>
<dbReference type="GO" id="GO:0016260">
    <property type="term" value="P:selenocysteine biosynthetic process"/>
    <property type="evidence" value="ECO:0007669"/>
    <property type="project" value="InterPro"/>
</dbReference>
<evidence type="ECO:0000256" key="1">
    <source>
        <dbReference type="ARBA" id="ARBA00008026"/>
    </source>
</evidence>
<feature type="domain" description="PurM-like C-terminal" evidence="11">
    <location>
        <begin position="169"/>
        <end position="344"/>
    </location>
</feature>
<feature type="site" description="Important for catalytic activity" evidence="9">
    <location>
        <position position="20"/>
    </location>
</feature>
<accession>A0A380WBY4</accession>
<feature type="binding site" description="in other chain" evidence="9">
    <location>
        <begin position="48"/>
        <end position="50"/>
    </location>
    <ligand>
        <name>ATP</name>
        <dbReference type="ChEBI" id="CHEBI:30616"/>
        <note>ligand shared between dimeric partners</note>
    </ligand>
</feature>
<dbReference type="SUPFAM" id="SSF56042">
    <property type="entry name" value="PurM C-terminal domain-like"/>
    <property type="match status" value="1"/>
</dbReference>
<evidence type="ECO:0000256" key="9">
    <source>
        <dbReference type="HAMAP-Rule" id="MF_00625"/>
    </source>
</evidence>
<keyword evidence="7 9" id="KW-0460">Magnesium</keyword>
<evidence type="ECO:0000256" key="8">
    <source>
        <dbReference type="ARBA" id="ARBA00023266"/>
    </source>
</evidence>
<dbReference type="PIRSF" id="PIRSF036407">
    <property type="entry name" value="Selenphspht_syn"/>
    <property type="match status" value="1"/>
</dbReference>
<evidence type="ECO:0000259" key="10">
    <source>
        <dbReference type="Pfam" id="PF00586"/>
    </source>
</evidence>
<evidence type="ECO:0000256" key="4">
    <source>
        <dbReference type="ARBA" id="ARBA00022741"/>
    </source>
</evidence>
<dbReference type="InterPro" id="IPR023061">
    <property type="entry name" value="SelD_I"/>
</dbReference>
<dbReference type="EMBL" id="UIGB01000001">
    <property type="protein sequence ID" value="SUU84024.1"/>
    <property type="molecule type" value="Genomic_DNA"/>
</dbReference>
<dbReference type="PANTHER" id="PTHR10256">
    <property type="entry name" value="SELENIDE, WATER DIKINASE"/>
    <property type="match status" value="1"/>
</dbReference>
<keyword evidence="4 9" id="KW-0547">Nucleotide-binding</keyword>
<evidence type="ECO:0000313" key="14">
    <source>
        <dbReference type="Proteomes" id="UP000254343"/>
    </source>
</evidence>
<feature type="binding site" evidence="9">
    <location>
        <position position="227"/>
    </location>
    <ligand>
        <name>Mg(2+)</name>
        <dbReference type="ChEBI" id="CHEBI:18420"/>
    </ligand>
</feature>
<evidence type="ECO:0000259" key="11">
    <source>
        <dbReference type="Pfam" id="PF02769"/>
    </source>
</evidence>
<keyword evidence="3 9" id="KW-0479">Metal-binding</keyword>
<evidence type="ECO:0000313" key="12">
    <source>
        <dbReference type="EMBL" id="SUU84024.1"/>
    </source>
</evidence>
<protein>
    <recommendedName>
        <fullName evidence="9">Selenide, water dikinase</fullName>
        <ecNumber evidence="9">2.7.9.3</ecNumber>
    </recommendedName>
    <alternativeName>
        <fullName evidence="9">Selenium donor protein</fullName>
    </alternativeName>
    <alternativeName>
        <fullName evidence="9">Selenophosphate synthase</fullName>
    </alternativeName>
</protein>
<feature type="binding site" description="in other chain" evidence="9">
    <location>
        <position position="20"/>
    </location>
    <ligand>
        <name>ATP</name>
        <dbReference type="ChEBI" id="CHEBI:30616"/>
        <note>ligand shared between dimeric partners</note>
    </ligand>
</feature>
<dbReference type="PANTHER" id="PTHR10256:SF0">
    <property type="entry name" value="INACTIVE SELENIDE, WATER DIKINASE-LIKE PROTEIN-RELATED"/>
    <property type="match status" value="1"/>
</dbReference>
<feature type="active site" evidence="9">
    <location>
        <position position="17"/>
    </location>
</feature>
<comment type="subunit">
    <text evidence="9">Homodimer.</text>
</comment>
<dbReference type="CDD" id="cd02195">
    <property type="entry name" value="SelD"/>
    <property type="match status" value="1"/>
</dbReference>
<dbReference type="Pfam" id="PF00586">
    <property type="entry name" value="AIRS"/>
    <property type="match status" value="1"/>
</dbReference>
<gene>
    <name evidence="13" type="primary">selD_3</name>
    <name evidence="9" type="synonym">selD</name>
    <name evidence="12" type="synonym">selD_2</name>
    <name evidence="12" type="ORF">NCTC12722_01207</name>
    <name evidence="13" type="ORF">NCTC12722_03658</name>
</gene>
<feature type="domain" description="PurM-like N-terminal" evidence="10">
    <location>
        <begin position="49"/>
        <end position="156"/>
    </location>
</feature>
<keyword evidence="8 9" id="KW-0711">Selenium</keyword>
<comment type="function">
    <text evidence="9">Synthesizes selenophosphate from selenide and ATP.</text>
</comment>
<dbReference type="NCBIfam" id="NF002098">
    <property type="entry name" value="PRK00943.1"/>
    <property type="match status" value="1"/>
</dbReference>
<evidence type="ECO:0000256" key="5">
    <source>
        <dbReference type="ARBA" id="ARBA00022777"/>
    </source>
</evidence>
<dbReference type="Gene3D" id="3.90.650.10">
    <property type="entry name" value="PurM-like C-terminal domain"/>
    <property type="match status" value="1"/>
</dbReference>
<dbReference type="AlphaFoldDB" id="A0A380WBY4"/>
<proteinExistence type="inferred from homology"/>
<dbReference type="InterPro" id="IPR036921">
    <property type="entry name" value="PurM-like_N_sf"/>
</dbReference>
<keyword evidence="5 9" id="KW-0418">Kinase</keyword>
<feature type="binding site" evidence="9">
    <location>
        <position position="91"/>
    </location>
    <ligand>
        <name>Mg(2+)</name>
        <dbReference type="ChEBI" id="CHEBI:18420"/>
    </ligand>
</feature>
<evidence type="ECO:0000256" key="3">
    <source>
        <dbReference type="ARBA" id="ARBA00022723"/>
    </source>
</evidence>
<dbReference type="RefSeq" id="WP_002717255.1">
    <property type="nucleotide sequence ID" value="NZ_UFSI01000001.1"/>
</dbReference>
<dbReference type="GO" id="GO:0000287">
    <property type="term" value="F:magnesium ion binding"/>
    <property type="evidence" value="ECO:0007669"/>
    <property type="project" value="UniProtKB-UniRule"/>
</dbReference>
<dbReference type="GO" id="GO:0004756">
    <property type="term" value="F:selenide, water dikinase activity"/>
    <property type="evidence" value="ECO:0007669"/>
    <property type="project" value="UniProtKB-UniRule"/>
</dbReference>
<dbReference type="HAMAP" id="MF_00625">
    <property type="entry name" value="SelD"/>
    <property type="match status" value="1"/>
</dbReference>
<dbReference type="GO" id="GO:0005524">
    <property type="term" value="F:ATP binding"/>
    <property type="evidence" value="ECO:0007669"/>
    <property type="project" value="UniProtKB-UniRule"/>
</dbReference>
<dbReference type="Gene3D" id="3.30.1330.10">
    <property type="entry name" value="PurM-like, N-terminal domain"/>
    <property type="match status" value="1"/>
</dbReference>
<comment type="cofactor">
    <cofactor evidence="9">
        <name>Mg(2+)</name>
        <dbReference type="ChEBI" id="CHEBI:18420"/>
    </cofactor>
    <text evidence="9">Binds 1 Mg(2+) ion per monomer.</text>
</comment>
<evidence type="ECO:0000256" key="6">
    <source>
        <dbReference type="ARBA" id="ARBA00022840"/>
    </source>
</evidence>
<dbReference type="OrthoDB" id="9767928at2"/>
<feature type="binding site" description="in other chain" evidence="9">
    <location>
        <position position="68"/>
    </location>
    <ligand>
        <name>ATP</name>
        <dbReference type="ChEBI" id="CHEBI:30616"/>
        <note>ligand shared between dimeric partners</note>
    </ligand>
</feature>
<feature type="binding site" description="in other chain" evidence="9">
    <location>
        <position position="91"/>
    </location>
    <ligand>
        <name>ATP</name>
        <dbReference type="ChEBI" id="CHEBI:30616"/>
        <note>ligand shared between dimeric partners</note>
    </ligand>
</feature>
<comment type="catalytic activity">
    <reaction evidence="9">
        <text>hydrogenselenide + ATP + H2O = selenophosphate + AMP + phosphate + 2 H(+)</text>
        <dbReference type="Rhea" id="RHEA:18737"/>
        <dbReference type="ChEBI" id="CHEBI:15377"/>
        <dbReference type="ChEBI" id="CHEBI:15378"/>
        <dbReference type="ChEBI" id="CHEBI:16144"/>
        <dbReference type="ChEBI" id="CHEBI:29317"/>
        <dbReference type="ChEBI" id="CHEBI:30616"/>
        <dbReference type="ChEBI" id="CHEBI:43474"/>
        <dbReference type="ChEBI" id="CHEBI:456215"/>
        <dbReference type="EC" id="2.7.9.3"/>
    </reaction>
</comment>
<dbReference type="Proteomes" id="UP000254343">
    <property type="component" value="Unassembled WGS sequence"/>
</dbReference>
<dbReference type="EC" id="2.7.9.3" evidence="9"/>
<reference evidence="13 14" key="1">
    <citation type="submission" date="2018-06" db="EMBL/GenBank/DDBJ databases">
        <authorList>
            <consortium name="Pathogen Informatics"/>
            <person name="Doyle S."/>
        </authorList>
    </citation>
    <scope>NUCLEOTIDE SEQUENCE [LARGE SCALE GENOMIC DNA]</scope>
    <source>
        <strain evidence="13 14">NCTC12722</strain>
    </source>
</reference>
<keyword evidence="6 9" id="KW-0067">ATP-binding</keyword>
<name>A0A380WBY4_AFIFE</name>
<feature type="binding site" evidence="9">
    <location>
        <position position="51"/>
    </location>
    <ligand>
        <name>Mg(2+)</name>
        <dbReference type="ChEBI" id="CHEBI:18420"/>
    </ligand>
</feature>
<evidence type="ECO:0000313" key="13">
    <source>
        <dbReference type="EMBL" id="SUU86432.1"/>
    </source>
</evidence>
<dbReference type="PROSITE" id="PS51257">
    <property type="entry name" value="PROKAR_LIPOPROTEIN"/>
    <property type="match status" value="1"/>
</dbReference>
<dbReference type="InterPro" id="IPR010918">
    <property type="entry name" value="PurM-like_C_dom"/>
</dbReference>
<sequence length="349" mass="36088">MNAPIVRLTSLAHGGGCGCKLAPSVLQELLANQPAAAPFRQLLVGVETGDDAAVWKVDDSTCVVATTDFFMPVVDDPFDFGRIAATNAISDIYAMGAKPIMALAILGMPLNKVTIDDVRNIIAGGNSVCATAGIPVAGGHSIDATEPIYGLAVIGLCRPDQVRRNADAKPGDALILTKAIGVGIYSAAIKKGDLPGEGYGEMLASTTQLNRIGSELANDEAVHAITDVTGFGLLGHALELARGSKLTVALKATEVPLFTHAAQLAQQGYVTGASTRNWASYGDAIRLPEGLPDWQRNLLVDPQTSGGLLVSCAADHAQAALETIHRAGYSAARIIGYTAAGPAEVRVIA</sequence>